<dbReference type="CDD" id="cd22271">
    <property type="entry name" value="DPBB_EXP_N-like"/>
    <property type="match status" value="1"/>
</dbReference>
<dbReference type="InterPro" id="IPR051477">
    <property type="entry name" value="Expansin_CellWall"/>
</dbReference>
<evidence type="ECO:0000256" key="1">
    <source>
        <dbReference type="ARBA" id="ARBA00005392"/>
    </source>
</evidence>
<evidence type="ECO:0000313" key="8">
    <source>
        <dbReference type="Proteomes" id="UP000008076"/>
    </source>
</evidence>
<dbReference type="InterPro" id="IPR008979">
    <property type="entry name" value="Galactose-bd-like_sf"/>
</dbReference>
<feature type="compositionally biased region" description="Low complexity" evidence="4">
    <location>
        <begin position="448"/>
        <end position="480"/>
    </location>
</feature>
<dbReference type="eggNOG" id="ENOG502RCIY">
    <property type="taxonomic scope" value="Eukaryota"/>
</dbReference>
<dbReference type="EMBL" id="DS550146">
    <property type="protein sequence ID" value="EDR23801.1"/>
    <property type="molecule type" value="Genomic_DNA"/>
</dbReference>
<dbReference type="InterPro" id="IPR007112">
    <property type="entry name" value="Expansin/allergen_DPBB_dom"/>
</dbReference>
<feature type="chain" id="PRO_5002747881" description="Expansin-like EG45 domain-containing protein" evidence="5">
    <location>
        <begin position="18"/>
        <end position="492"/>
    </location>
</feature>
<dbReference type="Gene3D" id="2.60.40.760">
    <property type="entry name" value="Expansin, cellulose-binding-like domain"/>
    <property type="match status" value="1"/>
</dbReference>
<evidence type="ECO:0000313" key="7">
    <source>
        <dbReference type="EMBL" id="EDR23801.1"/>
    </source>
</evidence>
<dbReference type="OMA" id="ADPINIW"/>
<dbReference type="OrthoDB" id="406505at2759"/>
<evidence type="ECO:0000259" key="6">
    <source>
        <dbReference type="PROSITE" id="PS50842"/>
    </source>
</evidence>
<gene>
    <name evidence="7" type="ORF">EDI_310520</name>
</gene>
<dbReference type="PROSITE" id="PS50842">
    <property type="entry name" value="EXPANSIN_EG45"/>
    <property type="match status" value="1"/>
</dbReference>
<evidence type="ECO:0000256" key="3">
    <source>
        <dbReference type="ARBA" id="ARBA00023157"/>
    </source>
</evidence>
<accession>B0ENW2</accession>
<keyword evidence="3" id="KW-1015">Disulfide bond</keyword>
<keyword evidence="8" id="KW-1185">Reference proteome</keyword>
<dbReference type="VEuPathDB" id="AmoebaDB:EDI_310520"/>
<dbReference type="InterPro" id="IPR036749">
    <property type="entry name" value="Expansin_CBD_sf"/>
</dbReference>
<dbReference type="SUPFAM" id="SSF49590">
    <property type="entry name" value="PHL pollen allergen"/>
    <property type="match status" value="1"/>
</dbReference>
<comment type="similarity">
    <text evidence="1">Belongs to the expansin family. Expansin A subfamily.</text>
</comment>
<reference evidence="8" key="1">
    <citation type="submission" date="2007-12" db="EMBL/GenBank/DDBJ databases">
        <title>Annotation of Entamoeba dispar SAW760.</title>
        <authorList>
            <person name="Lorenzi H."/>
            <person name="Inman J."/>
            <person name="Schobel S."/>
            <person name="Amedeo P."/>
            <person name="Caler E."/>
        </authorList>
    </citation>
    <scope>NUCLEOTIDE SEQUENCE [LARGE SCALE GENOMIC DNA]</scope>
    <source>
        <strain evidence="8">ATCC PRA-260 / SAW760</strain>
    </source>
</reference>
<dbReference type="Gene3D" id="2.40.40.10">
    <property type="entry name" value="RlpA-like domain"/>
    <property type="match status" value="1"/>
</dbReference>
<dbReference type="SUPFAM" id="SSF50685">
    <property type="entry name" value="Barwin-like endoglucanases"/>
    <property type="match status" value="1"/>
</dbReference>
<dbReference type="KEGG" id="edi:EDI_310520"/>
<dbReference type="PANTHER" id="PTHR31836:SF21">
    <property type="entry name" value="EXPANSIN-LIKE PROTEIN 7"/>
    <property type="match status" value="1"/>
</dbReference>
<evidence type="ECO:0000256" key="5">
    <source>
        <dbReference type="SAM" id="SignalP"/>
    </source>
</evidence>
<feature type="region of interest" description="Disordered" evidence="4">
    <location>
        <begin position="441"/>
        <end position="492"/>
    </location>
</feature>
<feature type="domain" description="Expansin-like EG45" evidence="6">
    <location>
        <begin position="52"/>
        <end position="153"/>
    </location>
</feature>
<organism evidence="8">
    <name type="scientific">Entamoeba dispar (strain ATCC PRA-260 / SAW760)</name>
    <dbReference type="NCBI Taxonomy" id="370354"/>
    <lineage>
        <taxon>Eukaryota</taxon>
        <taxon>Amoebozoa</taxon>
        <taxon>Evosea</taxon>
        <taxon>Archamoebae</taxon>
        <taxon>Mastigamoebida</taxon>
        <taxon>Entamoebidae</taxon>
        <taxon>Entamoeba</taxon>
    </lineage>
</organism>
<evidence type="ECO:0000256" key="4">
    <source>
        <dbReference type="SAM" id="MobiDB-lite"/>
    </source>
</evidence>
<dbReference type="RefSeq" id="XP_001739825.1">
    <property type="nucleotide sequence ID" value="XM_001739773.1"/>
</dbReference>
<dbReference type="AlphaFoldDB" id="B0ENW2"/>
<feature type="signal peptide" evidence="5">
    <location>
        <begin position="1"/>
        <end position="17"/>
    </location>
</feature>
<dbReference type="PANTHER" id="PTHR31836">
    <property type="match status" value="1"/>
</dbReference>
<dbReference type="Proteomes" id="UP000008076">
    <property type="component" value="Unassembled WGS sequence"/>
</dbReference>
<protein>
    <recommendedName>
        <fullName evidence="6">Expansin-like EG45 domain-containing protein</fullName>
    </recommendedName>
</protein>
<name>B0ENW2_ENTDS</name>
<dbReference type="SUPFAM" id="SSF49785">
    <property type="entry name" value="Galactose-binding domain-like"/>
    <property type="match status" value="1"/>
</dbReference>
<proteinExistence type="inferred from homology"/>
<evidence type="ECO:0000256" key="2">
    <source>
        <dbReference type="ARBA" id="ARBA00022729"/>
    </source>
</evidence>
<sequence>MNNKLFLFVLFYIGCHCATLKETVVTKHQLVPLSECTKARVTHYDIETWNSGTACSFGEQPTQVIPGYMFGGSLNEAFFDHSNKCGICYEVVGPKGTVRFRADNKCAVQGNEKYCSGDMHHFDLVENTFTYVTDEEGISNVTFRMVACDYTGNLKLKTYSGSNNYFLEFVVHEHTLGITKLLLKDNEMKEFVNVPRSEYNTWRYGNIGRAFSFPVTVQVYSIAGTYVTVSVTNGNEGHTFEADGNFKIPNNKYFDIDTLEMKDIPTGTTECCSLMEDDYSTLYKEGDVQGTYRNLPVNADITLNDKENPKNGEYCLRADMNGWGVNPTKCLSSGTSRSIHPLHFFLKSKDKCSNCFNVQAQGLDNDGLTISTKEVGEWTEFKILLTDLGVTNNEFWGFRGQNMNNDKKTFWLDDIELIKDPDAPDAGKCYNTDVNYIPNTYTDDDDFNNSTSSSKDGETTGSNSDTTIDSSSDTTTGSNSENEDGCSHLLVC</sequence>
<keyword evidence="2 5" id="KW-0732">Signal</keyword>
<dbReference type="GeneID" id="5884970"/>
<dbReference type="InterPro" id="IPR036908">
    <property type="entry name" value="RlpA-like_sf"/>
</dbReference>